<keyword evidence="1" id="KW-0812">Transmembrane</keyword>
<keyword evidence="1" id="KW-0472">Membrane</keyword>
<feature type="transmembrane region" description="Helical" evidence="1">
    <location>
        <begin position="116"/>
        <end position="133"/>
    </location>
</feature>
<comment type="caution">
    <text evidence="2">The sequence shown here is derived from an EMBL/GenBank/DDBJ whole genome shotgun (WGS) entry which is preliminary data.</text>
</comment>
<reference evidence="3" key="1">
    <citation type="journal article" date="2019" name="Int. J. Syst. Evol. Microbiol.">
        <title>The Global Catalogue of Microorganisms (GCM) 10K type strain sequencing project: providing services to taxonomists for standard genome sequencing and annotation.</title>
        <authorList>
            <consortium name="The Broad Institute Genomics Platform"/>
            <consortium name="The Broad Institute Genome Sequencing Center for Infectious Disease"/>
            <person name="Wu L."/>
            <person name="Ma J."/>
        </authorList>
    </citation>
    <scope>NUCLEOTIDE SEQUENCE [LARGE SCALE GENOMIC DNA]</scope>
    <source>
        <strain evidence="3">JCM 17543</strain>
    </source>
</reference>
<keyword evidence="3" id="KW-1185">Reference proteome</keyword>
<organism evidence="2 3">
    <name type="scientific">Sphingomonas limnosediminicola</name>
    <dbReference type="NCBI Taxonomy" id="940133"/>
    <lineage>
        <taxon>Bacteria</taxon>
        <taxon>Pseudomonadati</taxon>
        <taxon>Pseudomonadota</taxon>
        <taxon>Alphaproteobacteria</taxon>
        <taxon>Sphingomonadales</taxon>
        <taxon>Sphingomonadaceae</taxon>
        <taxon>Sphingomonas</taxon>
    </lineage>
</organism>
<feature type="transmembrane region" description="Helical" evidence="1">
    <location>
        <begin position="12"/>
        <end position="37"/>
    </location>
</feature>
<dbReference type="EMBL" id="BAABBM010000001">
    <property type="protein sequence ID" value="GAA3905059.1"/>
    <property type="molecule type" value="Genomic_DNA"/>
</dbReference>
<accession>A0ABP7LTE7</accession>
<dbReference type="Proteomes" id="UP001500827">
    <property type="component" value="Unassembled WGS sequence"/>
</dbReference>
<proteinExistence type="predicted"/>
<evidence type="ECO:0000256" key="1">
    <source>
        <dbReference type="SAM" id="Phobius"/>
    </source>
</evidence>
<feature type="transmembrane region" description="Helical" evidence="1">
    <location>
        <begin position="85"/>
        <end position="104"/>
    </location>
</feature>
<evidence type="ECO:0000313" key="3">
    <source>
        <dbReference type="Proteomes" id="UP001500827"/>
    </source>
</evidence>
<evidence type="ECO:0008006" key="4">
    <source>
        <dbReference type="Google" id="ProtNLM"/>
    </source>
</evidence>
<name>A0ABP7LTE7_9SPHN</name>
<dbReference type="RefSeq" id="WP_344699991.1">
    <property type="nucleotide sequence ID" value="NZ_BAABBM010000001.1"/>
</dbReference>
<gene>
    <name evidence="2" type="ORF">GCM10022276_24550</name>
</gene>
<keyword evidence="1" id="KW-1133">Transmembrane helix</keyword>
<feature type="transmembrane region" description="Helical" evidence="1">
    <location>
        <begin position="57"/>
        <end position="78"/>
    </location>
</feature>
<evidence type="ECO:0000313" key="2">
    <source>
        <dbReference type="EMBL" id="GAA3905059.1"/>
    </source>
</evidence>
<protein>
    <recommendedName>
        <fullName evidence="4">Sugar transporter</fullName>
    </recommendedName>
</protein>
<sequence>MDEQYKPQPVARWFTVAAIASLLFMGLGCISYLMHVFANPAAMPLDQRAAFDAEPAWVTGAYAVAVWGGLAGAILLLLRKKAGELLLLLSVAAVLVWLAGLVLVTPLRENMSANDLLVAMVVAALTWTIYWFARHSRQRGWLS</sequence>
<dbReference type="PROSITE" id="PS51257">
    <property type="entry name" value="PROKAR_LIPOPROTEIN"/>
    <property type="match status" value="1"/>
</dbReference>